<dbReference type="AlphaFoldDB" id="A0A0F9Q3J8"/>
<comment type="caution">
    <text evidence="1">The sequence shown here is derived from an EMBL/GenBank/DDBJ whole genome shotgun (WGS) entry which is preliminary data.</text>
</comment>
<organism evidence="1">
    <name type="scientific">marine sediment metagenome</name>
    <dbReference type="NCBI Taxonomy" id="412755"/>
    <lineage>
        <taxon>unclassified sequences</taxon>
        <taxon>metagenomes</taxon>
        <taxon>ecological metagenomes</taxon>
    </lineage>
</organism>
<protein>
    <submittedName>
        <fullName evidence="1">Uncharacterized protein</fullName>
    </submittedName>
</protein>
<accession>A0A0F9Q3J8</accession>
<proteinExistence type="predicted"/>
<dbReference type="EMBL" id="LAZR01001821">
    <property type="protein sequence ID" value="KKN38555.1"/>
    <property type="molecule type" value="Genomic_DNA"/>
</dbReference>
<gene>
    <name evidence="1" type="ORF">LCGC14_0752500</name>
</gene>
<evidence type="ECO:0000313" key="1">
    <source>
        <dbReference type="EMBL" id="KKN38555.1"/>
    </source>
</evidence>
<sequence length="81" mass="9475">MSRKTVFIYVIEVKLPWKRTYQVPAGPQGIFCTDYKTALKELEEYRIDLDPEKDCPKSEYRIVIYAAVRDLYGILAKEAVK</sequence>
<reference evidence="1" key="1">
    <citation type="journal article" date="2015" name="Nature">
        <title>Complex archaea that bridge the gap between prokaryotes and eukaryotes.</title>
        <authorList>
            <person name="Spang A."/>
            <person name="Saw J.H."/>
            <person name="Jorgensen S.L."/>
            <person name="Zaremba-Niedzwiedzka K."/>
            <person name="Martijn J."/>
            <person name="Lind A.E."/>
            <person name="van Eijk R."/>
            <person name="Schleper C."/>
            <person name="Guy L."/>
            <person name="Ettema T.J."/>
        </authorList>
    </citation>
    <scope>NUCLEOTIDE SEQUENCE</scope>
</reference>
<name>A0A0F9Q3J8_9ZZZZ</name>